<protein>
    <recommendedName>
        <fullName evidence="8">IFT81 calponin homology domain-containing protein</fullName>
    </recommendedName>
</protein>
<dbReference type="GO" id="GO:0030992">
    <property type="term" value="C:intraciliary transport particle B"/>
    <property type="evidence" value="ECO:0007669"/>
    <property type="project" value="InterPro"/>
</dbReference>
<proteinExistence type="inferred from homology"/>
<keyword evidence="2" id="KW-0970">Cilium biogenesis/degradation</keyword>
<dbReference type="InterPro" id="IPR041146">
    <property type="entry name" value="IFT81_CH"/>
</dbReference>
<evidence type="ECO:0000256" key="2">
    <source>
        <dbReference type="ARBA" id="ARBA00022794"/>
    </source>
</evidence>
<feature type="domain" description="IFT81 calponin homology" evidence="8">
    <location>
        <begin position="3"/>
        <end position="128"/>
    </location>
</feature>
<evidence type="ECO:0000256" key="4">
    <source>
        <dbReference type="ARBA" id="ARBA00023069"/>
    </source>
</evidence>
<keyword evidence="10" id="KW-1185">Reference proteome</keyword>
<name>A0A507FAF1_9FUNG</name>
<dbReference type="Proteomes" id="UP000320333">
    <property type="component" value="Unassembled WGS sequence"/>
</dbReference>
<feature type="coiled-coil region" evidence="7">
    <location>
        <begin position="171"/>
        <end position="198"/>
    </location>
</feature>
<comment type="subcellular location">
    <subcellularLocation>
        <location evidence="1">Cell projection</location>
        <location evidence="1">Cilium</location>
    </subcellularLocation>
</comment>
<dbReference type="GO" id="GO:0042073">
    <property type="term" value="P:intraciliary transport"/>
    <property type="evidence" value="ECO:0007669"/>
    <property type="project" value="InterPro"/>
</dbReference>
<keyword evidence="4" id="KW-0969">Cilium</keyword>
<keyword evidence="5" id="KW-0966">Cell projection</keyword>
<dbReference type="InterPro" id="IPR043016">
    <property type="entry name" value="IFT81_N_sf"/>
</dbReference>
<gene>
    <name evidence="9" type="ORF">CcCBS67573_g05413</name>
</gene>
<dbReference type="GO" id="GO:0036064">
    <property type="term" value="C:ciliary basal body"/>
    <property type="evidence" value="ECO:0007669"/>
    <property type="project" value="TreeGrafter"/>
</dbReference>
<dbReference type="InterPro" id="IPR029600">
    <property type="entry name" value="IFT81"/>
</dbReference>
<sequence>MDLRLVSERLSQPPFNKTLSVIQLHDEVPPYALAQLISDVAAYLEEGGPVPSIHKVDIRNEEPEATAWRIGEFMRILKFRGPGLDINAIRLEILNADRALLLEILHFLLKDVALHKKRCYLATFLEIVDVPSDYMQDDLMLELCEQVSQLQDQFKETHKFVEGLRQTGGATTSVKREIQQMEEEKQQVLSKISKIRKKVEQVPNHQVWLEAAKKLRIEQQQEAALADRIREQRNAVQNAEKKYAASQQQLKEARSTLTSGGAEGLLAKMQEECKMNKYLASDNLPKSIEETKQRIRDLKRVISEPPLRETDFENMDEEIKELNAETARLAEKKLLKANDNSSGDDKLALFRQQAAIIARKKAGTAQRLNALTEEVMRLSEEVESRREQHRGPGGGKVLTGDDFKKYVSELRGKSNIYKIKRSELSEMQAEFGILQRTEQILHAREKSMSSNLSELERRSGIPNFHNDRETLEKVSERKGEVDQAKGKTLQEISDIIASLVSNINNKKSVLAPVINELRKLRVVASDLEADYVERKRHYDAMMVGLDSEAVKLEQEVKGYRQDIAIDQSRYHYLNMAIGLIDISQEKVLHEMKSYIGGDEAIEAQQKARGFKTYRDVYNKRIVEQENMGKSLREHQKEIKSKHEPNVKQLAYFTGIRKLLQLKVAHNHKVLSGGGLDTTGFSQITQDRLVL</sequence>
<dbReference type="AlphaFoldDB" id="A0A507FAF1"/>
<organism evidence="9 10">
    <name type="scientific">Chytriomyces confervae</name>
    <dbReference type="NCBI Taxonomy" id="246404"/>
    <lineage>
        <taxon>Eukaryota</taxon>
        <taxon>Fungi</taxon>
        <taxon>Fungi incertae sedis</taxon>
        <taxon>Chytridiomycota</taxon>
        <taxon>Chytridiomycota incertae sedis</taxon>
        <taxon>Chytridiomycetes</taxon>
        <taxon>Chytridiales</taxon>
        <taxon>Chytriomycetaceae</taxon>
        <taxon>Chytriomyces</taxon>
    </lineage>
</organism>
<dbReference type="PANTHER" id="PTHR15614:SF2">
    <property type="entry name" value="INTRAFLAGELLAR TRANSPORT PROTEIN 81 HOMOLOG"/>
    <property type="match status" value="1"/>
</dbReference>
<dbReference type="PANTHER" id="PTHR15614">
    <property type="entry name" value="INTRAFLAGELLAR TRANSPORT PROTEIN 81 HOMOLOG"/>
    <property type="match status" value="1"/>
</dbReference>
<comment type="caution">
    <text evidence="9">The sequence shown here is derived from an EMBL/GenBank/DDBJ whole genome shotgun (WGS) entry which is preliminary data.</text>
</comment>
<evidence type="ECO:0000256" key="6">
    <source>
        <dbReference type="ARBA" id="ARBA00043983"/>
    </source>
</evidence>
<dbReference type="STRING" id="246404.A0A507FAF1"/>
<dbReference type="OrthoDB" id="276029at2759"/>
<dbReference type="Pfam" id="PF18383">
    <property type="entry name" value="IFT81_CH"/>
    <property type="match status" value="1"/>
</dbReference>
<evidence type="ECO:0000259" key="8">
    <source>
        <dbReference type="Pfam" id="PF18383"/>
    </source>
</evidence>
<accession>A0A507FAF1</accession>
<dbReference type="Gene3D" id="1.10.418.70">
    <property type="entry name" value="Intraflagellar transport protein 81, N-terminal domain"/>
    <property type="match status" value="1"/>
</dbReference>
<evidence type="ECO:0000256" key="1">
    <source>
        <dbReference type="ARBA" id="ARBA00004138"/>
    </source>
</evidence>
<evidence type="ECO:0000313" key="9">
    <source>
        <dbReference type="EMBL" id="TPX73311.1"/>
    </source>
</evidence>
<dbReference type="GO" id="GO:0060271">
    <property type="term" value="P:cilium assembly"/>
    <property type="evidence" value="ECO:0007669"/>
    <property type="project" value="InterPro"/>
</dbReference>
<evidence type="ECO:0000313" key="10">
    <source>
        <dbReference type="Proteomes" id="UP000320333"/>
    </source>
</evidence>
<evidence type="ECO:0000256" key="3">
    <source>
        <dbReference type="ARBA" id="ARBA00023054"/>
    </source>
</evidence>
<dbReference type="EMBL" id="QEAP01000194">
    <property type="protein sequence ID" value="TPX73311.1"/>
    <property type="molecule type" value="Genomic_DNA"/>
</dbReference>
<feature type="coiled-coil region" evidence="7">
    <location>
        <begin position="222"/>
        <end position="256"/>
    </location>
</feature>
<reference evidence="9 10" key="1">
    <citation type="journal article" date="2019" name="Sci. Rep.">
        <title>Comparative genomics of chytrid fungi reveal insights into the obligate biotrophic and pathogenic lifestyle of Synchytrium endobioticum.</title>
        <authorList>
            <person name="van de Vossenberg B.T.L.H."/>
            <person name="Warris S."/>
            <person name="Nguyen H.D.T."/>
            <person name="van Gent-Pelzer M.P.E."/>
            <person name="Joly D.L."/>
            <person name="van de Geest H.C."/>
            <person name="Bonants P.J.M."/>
            <person name="Smith D.S."/>
            <person name="Levesque C.A."/>
            <person name="van der Lee T.A.J."/>
        </authorList>
    </citation>
    <scope>NUCLEOTIDE SEQUENCE [LARGE SCALE GENOMIC DNA]</scope>
    <source>
        <strain evidence="9 10">CBS 675.73</strain>
    </source>
</reference>
<keyword evidence="3 7" id="KW-0175">Coiled coil</keyword>
<feature type="coiled-coil region" evidence="7">
    <location>
        <begin position="361"/>
        <end position="388"/>
    </location>
</feature>
<evidence type="ECO:0000256" key="5">
    <source>
        <dbReference type="ARBA" id="ARBA00023273"/>
    </source>
</evidence>
<comment type="similarity">
    <text evidence="6">Belongs to the IFT81 family.</text>
</comment>
<dbReference type="GO" id="GO:0015631">
    <property type="term" value="F:tubulin binding"/>
    <property type="evidence" value="ECO:0007669"/>
    <property type="project" value="InterPro"/>
</dbReference>
<evidence type="ECO:0000256" key="7">
    <source>
        <dbReference type="SAM" id="Coils"/>
    </source>
</evidence>